<evidence type="ECO:0000313" key="1">
    <source>
        <dbReference type="EMBL" id="KAJ4719727.1"/>
    </source>
</evidence>
<keyword evidence="2" id="KW-1185">Reference proteome</keyword>
<protein>
    <submittedName>
        <fullName evidence="1">Uncharacterized protein</fullName>
    </submittedName>
</protein>
<reference evidence="1 2" key="1">
    <citation type="journal article" date="2023" name="Science">
        <title>Complex scaffold remodeling in plant triterpene biosynthesis.</title>
        <authorList>
            <person name="De La Pena R."/>
            <person name="Hodgson H."/>
            <person name="Liu J.C."/>
            <person name="Stephenson M.J."/>
            <person name="Martin A.C."/>
            <person name="Owen C."/>
            <person name="Harkess A."/>
            <person name="Leebens-Mack J."/>
            <person name="Jimenez L.E."/>
            <person name="Osbourn A."/>
            <person name="Sattely E.S."/>
        </authorList>
    </citation>
    <scope>NUCLEOTIDE SEQUENCE [LARGE SCALE GENOMIC DNA]</scope>
    <source>
        <strain evidence="2">cv. JPN11</strain>
        <tissue evidence="1">Leaf</tissue>
    </source>
</reference>
<sequence>MNSNSFLLTLILINSLLLSHTACMASTEAFPVSYKLKVVSSKRVFRQSPPSPTGAGVPNQFQPTPPRPAV</sequence>
<proteinExistence type="predicted"/>
<accession>A0ACC1Y8X2</accession>
<organism evidence="1 2">
    <name type="scientific">Melia azedarach</name>
    <name type="common">Chinaberry tree</name>
    <dbReference type="NCBI Taxonomy" id="155640"/>
    <lineage>
        <taxon>Eukaryota</taxon>
        <taxon>Viridiplantae</taxon>
        <taxon>Streptophyta</taxon>
        <taxon>Embryophyta</taxon>
        <taxon>Tracheophyta</taxon>
        <taxon>Spermatophyta</taxon>
        <taxon>Magnoliopsida</taxon>
        <taxon>eudicotyledons</taxon>
        <taxon>Gunneridae</taxon>
        <taxon>Pentapetalae</taxon>
        <taxon>rosids</taxon>
        <taxon>malvids</taxon>
        <taxon>Sapindales</taxon>
        <taxon>Meliaceae</taxon>
        <taxon>Melia</taxon>
    </lineage>
</organism>
<dbReference type="Proteomes" id="UP001164539">
    <property type="component" value="Chromosome 4"/>
</dbReference>
<name>A0ACC1Y8X2_MELAZ</name>
<comment type="caution">
    <text evidence="1">The sequence shown here is derived from an EMBL/GenBank/DDBJ whole genome shotgun (WGS) entry which is preliminary data.</text>
</comment>
<evidence type="ECO:0000313" key="2">
    <source>
        <dbReference type="Proteomes" id="UP001164539"/>
    </source>
</evidence>
<gene>
    <name evidence="1" type="ORF">OWV82_007662</name>
</gene>
<dbReference type="EMBL" id="CM051397">
    <property type="protein sequence ID" value="KAJ4719727.1"/>
    <property type="molecule type" value="Genomic_DNA"/>
</dbReference>